<dbReference type="InterPro" id="IPR028098">
    <property type="entry name" value="Glyco_trans_4-like_N"/>
</dbReference>
<dbReference type="Proteomes" id="UP000305760">
    <property type="component" value="Unassembled WGS sequence"/>
</dbReference>
<dbReference type="AlphaFoldDB" id="A0A5C4RX61"/>
<dbReference type="Pfam" id="PF00534">
    <property type="entry name" value="Glycos_transf_1"/>
    <property type="match status" value="1"/>
</dbReference>
<dbReference type="CDD" id="cd03801">
    <property type="entry name" value="GT4_PimA-like"/>
    <property type="match status" value="1"/>
</dbReference>
<dbReference type="Gene3D" id="3.40.50.2000">
    <property type="entry name" value="Glycogen Phosphorylase B"/>
    <property type="match status" value="2"/>
</dbReference>
<reference evidence="4 5" key="1">
    <citation type="submission" date="2019-03" db="EMBL/GenBank/DDBJ databases">
        <title>Arenimonas daejeonensis sp. nov., isolated from compost.</title>
        <authorList>
            <person name="Jeon C.O."/>
        </authorList>
    </citation>
    <scope>NUCLEOTIDE SEQUENCE [LARGE SCALE GENOMIC DNA]</scope>
    <source>
        <strain evidence="4 5">R29</strain>
    </source>
</reference>
<keyword evidence="5" id="KW-1185">Reference proteome</keyword>
<dbReference type="SUPFAM" id="SSF53756">
    <property type="entry name" value="UDP-Glycosyltransferase/glycogen phosphorylase"/>
    <property type="match status" value="1"/>
</dbReference>
<dbReference type="GO" id="GO:0016757">
    <property type="term" value="F:glycosyltransferase activity"/>
    <property type="evidence" value="ECO:0007669"/>
    <property type="project" value="InterPro"/>
</dbReference>
<dbReference type="PANTHER" id="PTHR46401:SF2">
    <property type="entry name" value="GLYCOSYLTRANSFERASE WBBK-RELATED"/>
    <property type="match status" value="1"/>
</dbReference>
<dbReference type="Pfam" id="PF13439">
    <property type="entry name" value="Glyco_transf_4"/>
    <property type="match status" value="1"/>
</dbReference>
<sequence>MKVWLPALRVGTGTDVFTLRLADELRARGVDAEIGWFPAGMELAPRLMAMRRPPRGTDLIHGNGWTVAPFLGRGIPVVTTVHHLVHDPAFSAYRSPAQALYHRWHLLPRDARAIHEAAAVTAVSSYVAGTVRELFGRQDVQTIGNWVDTGRYCPAPDPEPVPGGPLRLLWVGNPSRRKGADLLPVLAARLGDTVQLRCVGGLRGDRTRLAGSAAIEWLGRLDEPQLIAEYRACDALLSLSRYEGFGYTALEAMACAKPVVAFAAGGLVDVVDNGVTGLLSPVDDLDGLTAHILRLASDVGLRRRLGDAALESARARRDSAAAYVQLYRAVLSGRGRT</sequence>
<name>A0A5C4RX61_9GAMM</name>
<dbReference type="PANTHER" id="PTHR46401">
    <property type="entry name" value="GLYCOSYLTRANSFERASE WBBK-RELATED"/>
    <property type="match status" value="1"/>
</dbReference>
<dbReference type="EMBL" id="SMDR01000001">
    <property type="protein sequence ID" value="TNJ35499.1"/>
    <property type="molecule type" value="Genomic_DNA"/>
</dbReference>
<evidence type="ECO:0000259" key="3">
    <source>
        <dbReference type="Pfam" id="PF13439"/>
    </source>
</evidence>
<protein>
    <submittedName>
        <fullName evidence="4">Glycosyltransferase family 1 protein</fullName>
    </submittedName>
</protein>
<organism evidence="4 5">
    <name type="scientific">Arenimonas terrae</name>
    <dbReference type="NCBI Taxonomy" id="2546226"/>
    <lineage>
        <taxon>Bacteria</taxon>
        <taxon>Pseudomonadati</taxon>
        <taxon>Pseudomonadota</taxon>
        <taxon>Gammaproteobacteria</taxon>
        <taxon>Lysobacterales</taxon>
        <taxon>Lysobacteraceae</taxon>
        <taxon>Arenimonas</taxon>
    </lineage>
</organism>
<feature type="domain" description="Glycosyltransferase subfamily 4-like N-terminal" evidence="3">
    <location>
        <begin position="56"/>
        <end position="151"/>
    </location>
</feature>
<proteinExistence type="predicted"/>
<evidence type="ECO:0000313" key="4">
    <source>
        <dbReference type="EMBL" id="TNJ35499.1"/>
    </source>
</evidence>
<feature type="domain" description="Glycosyl transferase family 1" evidence="2">
    <location>
        <begin position="161"/>
        <end position="309"/>
    </location>
</feature>
<gene>
    <name evidence="4" type="ORF">E1B00_07025</name>
</gene>
<dbReference type="GO" id="GO:0009103">
    <property type="term" value="P:lipopolysaccharide biosynthetic process"/>
    <property type="evidence" value="ECO:0007669"/>
    <property type="project" value="TreeGrafter"/>
</dbReference>
<keyword evidence="1 4" id="KW-0808">Transferase</keyword>
<dbReference type="OrthoDB" id="5290958at2"/>
<evidence type="ECO:0000313" key="5">
    <source>
        <dbReference type="Proteomes" id="UP000305760"/>
    </source>
</evidence>
<comment type="caution">
    <text evidence="4">The sequence shown here is derived from an EMBL/GenBank/DDBJ whole genome shotgun (WGS) entry which is preliminary data.</text>
</comment>
<dbReference type="InterPro" id="IPR001296">
    <property type="entry name" value="Glyco_trans_1"/>
</dbReference>
<accession>A0A5C4RX61</accession>
<evidence type="ECO:0000259" key="2">
    <source>
        <dbReference type="Pfam" id="PF00534"/>
    </source>
</evidence>
<evidence type="ECO:0000256" key="1">
    <source>
        <dbReference type="ARBA" id="ARBA00022679"/>
    </source>
</evidence>